<feature type="domain" description="Protein kinase" evidence="3">
    <location>
        <begin position="266"/>
        <end position="533"/>
    </location>
</feature>
<reference evidence="5 6" key="1">
    <citation type="submission" date="2024-09" db="EMBL/GenBank/DDBJ databases">
        <authorList>
            <person name="Sun Q."/>
            <person name="Mori K."/>
        </authorList>
    </citation>
    <scope>NUCLEOTIDE SEQUENCE [LARGE SCALE GENOMIC DNA]</scope>
    <source>
        <strain evidence="5 6">ATCC 51285</strain>
    </source>
</reference>
<dbReference type="PANTHER" id="PTHR24346:SF81">
    <property type="entry name" value="SERINE_THREONINE-PROTEIN KINASE FNKB-RELATED"/>
    <property type="match status" value="1"/>
</dbReference>
<dbReference type="Gene3D" id="3.30.200.20">
    <property type="entry name" value="Phosphorylase Kinase, domain 1"/>
    <property type="match status" value="1"/>
</dbReference>
<dbReference type="CDD" id="cd00143">
    <property type="entry name" value="PP2Cc"/>
    <property type="match status" value="1"/>
</dbReference>
<dbReference type="GO" id="GO:0016301">
    <property type="term" value="F:kinase activity"/>
    <property type="evidence" value="ECO:0007669"/>
    <property type="project" value="UniProtKB-KW"/>
</dbReference>
<dbReference type="Pfam" id="PF13672">
    <property type="entry name" value="PP2C_2"/>
    <property type="match status" value="1"/>
</dbReference>
<dbReference type="Gene3D" id="3.60.40.10">
    <property type="entry name" value="PPM-type phosphatase domain"/>
    <property type="match status" value="1"/>
</dbReference>
<feature type="domain" description="PPM-type phosphatase" evidence="4">
    <location>
        <begin position="8"/>
        <end position="233"/>
    </location>
</feature>
<evidence type="ECO:0000256" key="1">
    <source>
        <dbReference type="ARBA" id="ARBA00022741"/>
    </source>
</evidence>
<dbReference type="Proteomes" id="UP001589628">
    <property type="component" value="Unassembled WGS sequence"/>
</dbReference>
<sequence length="573" mass="64068">MSLSLEVHFGGYSSAGRKAENQDAFAARLAEPVSRDFKGAVAVIADGVSSCARAMEASQTSVTSFLHDYFSTPDAWGVKKSVVKVLESLNSWLHQQGRAALPDPMLTTFSALVLKSQSAHLFHVGDTRIQLLRDGLLECLTEDHHLQEGGRSYLSRALGGSAHLQVDYRRVEVNSGDIFVLSCDGVHEWVSPSHIQAVAANNALSLEQRARQLVDLAFASGSDDNLSCLLVEVVSLPQASLDEVHRQLTELPIPPVLEVGQKLDGYRVKEVLFNGTRSHLYLVEDDESGLRCTLKAPSVNFRDDPVYLDGFIREEWVGKRIQHPNVMRVLTSSRAKTGLYYLSEHIEGQTLREWMHDHPEPSLAEVRQLTGQIIKALRAFQRLDMVHQDLKPENLMLTPQGQIKVIDFGTVRVAGVAESVSPLDRTLPQGSVNYVAPEYLLGGQPSFKADLFSLAVIVYEMLCGSLPFKQTADPYASPRHFSAWKYQPIRHKRSDIPPWVEACLHKALMPNPKWRYEALSEFEQDLQVPNRTLEARFEQAPLIERNPLGFWQLSCGVLAAAQVAQWLYWWLQG</sequence>
<dbReference type="SMART" id="SM00331">
    <property type="entry name" value="PP2C_SIG"/>
    <property type="match status" value="1"/>
</dbReference>
<keyword evidence="6" id="KW-1185">Reference proteome</keyword>
<dbReference type="InterPro" id="IPR011009">
    <property type="entry name" value="Kinase-like_dom_sf"/>
</dbReference>
<dbReference type="RefSeq" id="WP_051527711.1">
    <property type="nucleotide sequence ID" value="NZ_JBHLZN010000001.1"/>
</dbReference>
<gene>
    <name evidence="5" type="ORF">ACFFLH_02320</name>
</gene>
<evidence type="ECO:0000259" key="3">
    <source>
        <dbReference type="PROSITE" id="PS50011"/>
    </source>
</evidence>
<dbReference type="PANTHER" id="PTHR24346">
    <property type="entry name" value="MAP/MICROTUBULE AFFINITY-REGULATING KINASE"/>
    <property type="match status" value="1"/>
</dbReference>
<protein>
    <submittedName>
        <fullName evidence="5">Protein kinase</fullName>
    </submittedName>
</protein>
<dbReference type="Gene3D" id="1.10.510.10">
    <property type="entry name" value="Transferase(Phosphotransferase) domain 1"/>
    <property type="match status" value="1"/>
</dbReference>
<dbReference type="Pfam" id="PF00069">
    <property type="entry name" value="Pkinase"/>
    <property type="match status" value="1"/>
</dbReference>
<dbReference type="InterPro" id="IPR008271">
    <property type="entry name" value="Ser/Thr_kinase_AS"/>
</dbReference>
<keyword evidence="1" id="KW-0547">Nucleotide-binding</keyword>
<dbReference type="PROSITE" id="PS00108">
    <property type="entry name" value="PROTEIN_KINASE_ST"/>
    <property type="match status" value="1"/>
</dbReference>
<keyword evidence="5" id="KW-0418">Kinase</keyword>
<dbReference type="PROSITE" id="PS50011">
    <property type="entry name" value="PROTEIN_KINASE_DOM"/>
    <property type="match status" value="1"/>
</dbReference>
<dbReference type="SMART" id="SM00220">
    <property type="entry name" value="S_TKc"/>
    <property type="match status" value="1"/>
</dbReference>
<accession>A0ABV5Z7J2</accession>
<dbReference type="SMART" id="SM00332">
    <property type="entry name" value="PP2Cc"/>
    <property type="match status" value="1"/>
</dbReference>
<dbReference type="SUPFAM" id="SSF81606">
    <property type="entry name" value="PP2C-like"/>
    <property type="match status" value="1"/>
</dbReference>
<keyword evidence="5" id="KW-0808">Transferase</keyword>
<comment type="caution">
    <text evidence="5">The sequence shown here is derived from an EMBL/GenBank/DDBJ whole genome shotgun (WGS) entry which is preliminary data.</text>
</comment>
<evidence type="ECO:0000256" key="2">
    <source>
        <dbReference type="ARBA" id="ARBA00022840"/>
    </source>
</evidence>
<dbReference type="InterPro" id="IPR000719">
    <property type="entry name" value="Prot_kinase_dom"/>
</dbReference>
<dbReference type="InterPro" id="IPR001932">
    <property type="entry name" value="PPM-type_phosphatase-like_dom"/>
</dbReference>
<dbReference type="SUPFAM" id="SSF56112">
    <property type="entry name" value="Protein kinase-like (PK-like)"/>
    <property type="match status" value="1"/>
</dbReference>
<dbReference type="CDD" id="cd14014">
    <property type="entry name" value="STKc_PknB_like"/>
    <property type="match status" value="1"/>
</dbReference>
<proteinExistence type="predicted"/>
<dbReference type="InterPro" id="IPR036457">
    <property type="entry name" value="PPM-type-like_dom_sf"/>
</dbReference>
<evidence type="ECO:0000313" key="6">
    <source>
        <dbReference type="Proteomes" id="UP001589628"/>
    </source>
</evidence>
<evidence type="ECO:0000313" key="5">
    <source>
        <dbReference type="EMBL" id="MFB9885249.1"/>
    </source>
</evidence>
<keyword evidence="2" id="KW-0067">ATP-binding</keyword>
<name>A0ABV5Z7J2_9GAMM</name>
<dbReference type="EMBL" id="JBHLZN010000001">
    <property type="protein sequence ID" value="MFB9885249.1"/>
    <property type="molecule type" value="Genomic_DNA"/>
</dbReference>
<evidence type="ECO:0000259" key="4">
    <source>
        <dbReference type="PROSITE" id="PS51746"/>
    </source>
</evidence>
<dbReference type="PROSITE" id="PS51746">
    <property type="entry name" value="PPM_2"/>
    <property type="match status" value="1"/>
</dbReference>
<organism evidence="5 6">
    <name type="scientific">Balneatrix alpica</name>
    <dbReference type="NCBI Taxonomy" id="75684"/>
    <lineage>
        <taxon>Bacteria</taxon>
        <taxon>Pseudomonadati</taxon>
        <taxon>Pseudomonadota</taxon>
        <taxon>Gammaproteobacteria</taxon>
        <taxon>Oceanospirillales</taxon>
        <taxon>Balneatrichaceae</taxon>
        <taxon>Balneatrix</taxon>
    </lineage>
</organism>